<accession>A0A0V8J4F2</accession>
<proteinExistence type="predicted"/>
<feature type="transmembrane region" description="Helical" evidence="7">
    <location>
        <begin position="122"/>
        <end position="146"/>
    </location>
</feature>
<dbReference type="AlphaFoldDB" id="A0A0V8J4F2"/>
<dbReference type="InterPro" id="IPR011701">
    <property type="entry name" value="MFS"/>
</dbReference>
<gene>
    <name evidence="9" type="ORF">AS030_17300</name>
</gene>
<dbReference type="EMBL" id="LNQN01000005">
    <property type="protein sequence ID" value="KSU82034.1"/>
    <property type="molecule type" value="Genomic_DNA"/>
</dbReference>
<comment type="caution">
    <text evidence="9">The sequence shown here is derived from an EMBL/GenBank/DDBJ whole genome shotgun (WGS) entry which is preliminary data.</text>
</comment>
<dbReference type="PANTHER" id="PTHR43045:SF1">
    <property type="entry name" value="SHIKIMATE TRANSPORTER"/>
    <property type="match status" value="1"/>
</dbReference>
<protein>
    <submittedName>
        <fullName evidence="9">MFS transporter</fullName>
    </submittedName>
</protein>
<name>A0A0V8J4F2_9BACL</name>
<evidence type="ECO:0000313" key="10">
    <source>
        <dbReference type="Proteomes" id="UP000054099"/>
    </source>
</evidence>
<evidence type="ECO:0000256" key="1">
    <source>
        <dbReference type="ARBA" id="ARBA00004651"/>
    </source>
</evidence>
<evidence type="ECO:0000256" key="4">
    <source>
        <dbReference type="ARBA" id="ARBA00022692"/>
    </source>
</evidence>
<dbReference type="PROSITE" id="PS00217">
    <property type="entry name" value="SUGAR_TRANSPORT_2"/>
    <property type="match status" value="1"/>
</dbReference>
<evidence type="ECO:0000313" key="9">
    <source>
        <dbReference type="EMBL" id="KSU82034.1"/>
    </source>
</evidence>
<evidence type="ECO:0000256" key="5">
    <source>
        <dbReference type="ARBA" id="ARBA00022989"/>
    </source>
</evidence>
<feature type="transmembrane region" description="Helical" evidence="7">
    <location>
        <begin position="98"/>
        <end position="116"/>
    </location>
</feature>
<keyword evidence="2" id="KW-0813">Transport</keyword>
<keyword evidence="3" id="KW-1003">Cell membrane</keyword>
<dbReference type="SUPFAM" id="SSF103473">
    <property type="entry name" value="MFS general substrate transporter"/>
    <property type="match status" value="1"/>
</dbReference>
<evidence type="ECO:0000256" key="6">
    <source>
        <dbReference type="ARBA" id="ARBA00023136"/>
    </source>
</evidence>
<dbReference type="Pfam" id="PF07690">
    <property type="entry name" value="MFS_1"/>
    <property type="match status" value="1"/>
</dbReference>
<keyword evidence="4 7" id="KW-0812">Transmembrane</keyword>
<organism evidence="9 10">
    <name type="scientific">Fictibacillus enclensis</name>
    <dbReference type="NCBI Taxonomy" id="1017270"/>
    <lineage>
        <taxon>Bacteria</taxon>
        <taxon>Bacillati</taxon>
        <taxon>Bacillota</taxon>
        <taxon>Bacilli</taxon>
        <taxon>Bacillales</taxon>
        <taxon>Fictibacillaceae</taxon>
        <taxon>Fictibacillus</taxon>
    </lineage>
</organism>
<feature type="transmembrane region" description="Helical" evidence="7">
    <location>
        <begin position="23"/>
        <end position="46"/>
    </location>
</feature>
<feature type="domain" description="Major facilitator superfamily (MFS) profile" evidence="8">
    <location>
        <begin position="26"/>
        <end position="441"/>
    </location>
</feature>
<dbReference type="GO" id="GO:0022857">
    <property type="term" value="F:transmembrane transporter activity"/>
    <property type="evidence" value="ECO:0007669"/>
    <property type="project" value="InterPro"/>
</dbReference>
<feature type="transmembrane region" description="Helical" evidence="7">
    <location>
        <begin position="386"/>
        <end position="407"/>
    </location>
</feature>
<feature type="transmembrane region" description="Helical" evidence="7">
    <location>
        <begin position="167"/>
        <end position="191"/>
    </location>
</feature>
<dbReference type="GO" id="GO:0005886">
    <property type="term" value="C:plasma membrane"/>
    <property type="evidence" value="ECO:0007669"/>
    <property type="project" value="UniProtKB-SubCell"/>
</dbReference>
<feature type="transmembrane region" description="Helical" evidence="7">
    <location>
        <begin position="258"/>
        <end position="279"/>
    </location>
</feature>
<reference evidence="9 10" key="1">
    <citation type="journal article" date="2014" name="Antonie Van Leeuwenhoek">
        <title>Fictibacillus enclensis sp. nov., isolated from marine sediment.</title>
        <authorList>
            <person name="Dastager S.G."/>
            <person name="Mawlankar R."/>
            <person name="Srinivasan K."/>
            <person name="Tang S.K."/>
            <person name="Lee J.C."/>
            <person name="Ramana V.V."/>
            <person name="Shouche Y.S."/>
        </authorList>
    </citation>
    <scope>NUCLEOTIDE SEQUENCE [LARGE SCALE GENOMIC DNA]</scope>
    <source>
        <strain evidence="9 10">NIO-1003</strain>
    </source>
</reference>
<feature type="transmembrane region" description="Helical" evidence="7">
    <location>
        <begin position="419"/>
        <end position="437"/>
    </location>
</feature>
<dbReference type="Gene3D" id="1.20.1250.20">
    <property type="entry name" value="MFS general substrate transporter like domains"/>
    <property type="match status" value="2"/>
</dbReference>
<evidence type="ECO:0000256" key="3">
    <source>
        <dbReference type="ARBA" id="ARBA00022475"/>
    </source>
</evidence>
<keyword evidence="6 7" id="KW-0472">Membrane</keyword>
<evidence type="ECO:0000259" key="8">
    <source>
        <dbReference type="PROSITE" id="PS50850"/>
    </source>
</evidence>
<keyword evidence="5 7" id="KW-1133">Transmembrane helix</keyword>
<feature type="transmembrane region" description="Helical" evidence="7">
    <location>
        <begin position="352"/>
        <end position="374"/>
    </location>
</feature>
<dbReference type="PROSITE" id="PS50850">
    <property type="entry name" value="MFS"/>
    <property type="match status" value="1"/>
</dbReference>
<feature type="transmembrane region" description="Helical" evidence="7">
    <location>
        <begin position="324"/>
        <end position="340"/>
    </location>
</feature>
<dbReference type="OrthoDB" id="9783227at2"/>
<feature type="transmembrane region" description="Helical" evidence="7">
    <location>
        <begin position="66"/>
        <end position="86"/>
    </location>
</feature>
<dbReference type="Proteomes" id="UP000054099">
    <property type="component" value="Unassembled WGS sequence"/>
</dbReference>
<evidence type="ECO:0000256" key="7">
    <source>
        <dbReference type="SAM" id="Phobius"/>
    </source>
</evidence>
<dbReference type="InterPro" id="IPR036259">
    <property type="entry name" value="MFS_trans_sf"/>
</dbReference>
<dbReference type="InterPro" id="IPR020846">
    <property type="entry name" value="MFS_dom"/>
</dbReference>
<sequence>MSNAVSTGVVRETEPKKTENKQIVSATAASLLGWSFDLYDLFILLYVTPTIGKLFFPTTNPTLSLAAVYASFAVTLLMRPLGSAIFGSYADKHGRKNAMTVAIIGVGLSTAVFGLLPTVPQIGFFAALLFLLLRLVQGVFVGGVVASTHTIGTESAPPKWRGLMSGLIGGGGAGLGALFASIAFMVVSAIFPGEAFEGWGWRVMFFTGILGSVAGLFVFRTLEESPLWTEMKKKKNENQNVVEQKPVKALFTTYSKILLVNLMIVIGGGSGYYLTAGFIPTFLNVVNKVSSATLSGVLIAASIATIISAMIAGHLSEVYGRKKVFMVVGLLNVIGLPYFYLSLADAGSVTAIYFYVVCLVFLGNAAYAPVLIFLNERFPTSIRSTGTGLSWNMGFAIGGMMPTFVTLASGTVDNIPHTLMYFAIVIYLVYIVGSVIIPETKGRLQ</sequence>
<dbReference type="InterPro" id="IPR005829">
    <property type="entry name" value="Sugar_transporter_CS"/>
</dbReference>
<comment type="subcellular location">
    <subcellularLocation>
        <location evidence="1">Cell membrane</location>
        <topology evidence="1">Multi-pass membrane protein</topology>
    </subcellularLocation>
</comment>
<feature type="transmembrane region" description="Helical" evidence="7">
    <location>
        <begin position="291"/>
        <end position="312"/>
    </location>
</feature>
<keyword evidence="10" id="KW-1185">Reference proteome</keyword>
<dbReference type="PANTHER" id="PTHR43045">
    <property type="entry name" value="SHIKIMATE TRANSPORTER"/>
    <property type="match status" value="1"/>
</dbReference>
<evidence type="ECO:0000256" key="2">
    <source>
        <dbReference type="ARBA" id="ARBA00022448"/>
    </source>
</evidence>
<feature type="transmembrane region" description="Helical" evidence="7">
    <location>
        <begin position="203"/>
        <end position="222"/>
    </location>
</feature>